<dbReference type="Pfam" id="PF14384">
    <property type="entry name" value="BrnA_antitoxin"/>
    <property type="match status" value="1"/>
</dbReference>
<dbReference type="Proteomes" id="UP000539538">
    <property type="component" value="Unassembled WGS sequence"/>
</dbReference>
<accession>A0ABR6KVE0</accession>
<comment type="caution">
    <text evidence="1">The sequence shown here is derived from an EMBL/GenBank/DDBJ whole genome shotgun (WGS) entry which is preliminary data.</text>
</comment>
<dbReference type="InterPro" id="IPR025528">
    <property type="entry name" value="BrnA_antitoxin"/>
</dbReference>
<name>A0ABR6KVE0_9HYPH</name>
<evidence type="ECO:0000313" key="1">
    <source>
        <dbReference type="EMBL" id="MBB4648396.1"/>
    </source>
</evidence>
<protein>
    <submittedName>
        <fullName evidence="1">Uncharacterized protein (DUF4415 family)</fullName>
    </submittedName>
</protein>
<evidence type="ECO:0000313" key="2">
    <source>
        <dbReference type="Proteomes" id="UP000539538"/>
    </source>
</evidence>
<gene>
    <name evidence="1" type="ORF">GGQ99_000118</name>
</gene>
<sequence>MSKVSRSASEKARMAEARRRALISLEEISDEEDRAITADAVADPDAQPADELFRRKIGRPPSLNKKQSILLRLDPDVVARFKADGEGWQTRMNDALRKAAGLDR</sequence>
<keyword evidence="2" id="KW-1185">Reference proteome</keyword>
<dbReference type="RefSeq" id="WP_246389356.1">
    <property type="nucleotide sequence ID" value="NZ_BAAAVZ010000008.1"/>
</dbReference>
<proteinExistence type="predicted"/>
<dbReference type="EMBL" id="JACHOT010000001">
    <property type="protein sequence ID" value="MBB4648396.1"/>
    <property type="molecule type" value="Genomic_DNA"/>
</dbReference>
<reference evidence="1 2" key="1">
    <citation type="submission" date="2020-08" db="EMBL/GenBank/DDBJ databases">
        <title>Genomic Encyclopedia of Type Strains, Phase IV (KMG-IV): sequencing the most valuable type-strain genomes for metagenomic binning, comparative biology and taxonomic classification.</title>
        <authorList>
            <person name="Goeker M."/>
        </authorList>
    </citation>
    <scope>NUCLEOTIDE SEQUENCE [LARGE SCALE GENOMIC DNA]</scope>
    <source>
        <strain evidence="1 2">DSM 7050</strain>
    </source>
</reference>
<organism evidence="1 2">
    <name type="scientific">Aminobacter niigataensis</name>
    <dbReference type="NCBI Taxonomy" id="83265"/>
    <lineage>
        <taxon>Bacteria</taxon>
        <taxon>Pseudomonadati</taxon>
        <taxon>Pseudomonadota</taxon>
        <taxon>Alphaproteobacteria</taxon>
        <taxon>Hyphomicrobiales</taxon>
        <taxon>Phyllobacteriaceae</taxon>
        <taxon>Aminobacter</taxon>
    </lineage>
</organism>